<dbReference type="InterPro" id="IPR021293">
    <property type="entry name" value="DUF2865"/>
</dbReference>
<feature type="chain" id="PRO_5021442279" evidence="1">
    <location>
        <begin position="31"/>
        <end position="266"/>
    </location>
</feature>
<reference evidence="2 3" key="1">
    <citation type="submission" date="2019-03" db="EMBL/GenBank/DDBJ databases">
        <title>Bradyrhizobium diversity isolated from nodules of Chamaecrista fasciculata.</title>
        <authorList>
            <person name="Klepa M.S."/>
            <person name="Urquiaga M.O."/>
            <person name="Hungria M."/>
            <person name="Delamuta J.R."/>
        </authorList>
    </citation>
    <scope>NUCLEOTIDE SEQUENCE [LARGE SCALE GENOMIC DNA]</scope>
    <source>
        <strain evidence="2 3">CNPSo 3448</strain>
    </source>
</reference>
<keyword evidence="3" id="KW-1185">Reference proteome</keyword>
<protein>
    <submittedName>
        <fullName evidence="2">DUF2865 domain-containing protein</fullName>
    </submittedName>
</protein>
<accession>A0A4Y9L2P4</accession>
<dbReference type="Proteomes" id="UP000297966">
    <property type="component" value="Unassembled WGS sequence"/>
</dbReference>
<organism evidence="2 3">
    <name type="scientific">Bradyrhizobium niftali</name>
    <dbReference type="NCBI Taxonomy" id="2560055"/>
    <lineage>
        <taxon>Bacteria</taxon>
        <taxon>Pseudomonadati</taxon>
        <taxon>Pseudomonadota</taxon>
        <taxon>Alphaproteobacteria</taxon>
        <taxon>Hyphomicrobiales</taxon>
        <taxon>Nitrobacteraceae</taxon>
        <taxon>Bradyrhizobium</taxon>
    </lineage>
</organism>
<dbReference type="EMBL" id="SPQT01000048">
    <property type="protein sequence ID" value="TFV37841.1"/>
    <property type="molecule type" value="Genomic_DNA"/>
</dbReference>
<keyword evidence="1" id="KW-0732">Signal</keyword>
<dbReference type="InterPro" id="IPR006311">
    <property type="entry name" value="TAT_signal"/>
</dbReference>
<name>A0A4Y9L2P4_9BRAD</name>
<sequence>MSHARQRRRAMLVAATLAAPLLAAPAPASAEGLFDFFFGGMQQQRPQREVPQQANSYADPFTGQPNPAAQYVPPTRAAAAGGSGPAFCVRSCDGKYFPLMRGLTSPAQMCQAFCPATATKVYFGSSIDGAASQTGERYADSENAFAYRKALRADCTCNGREPVGLAPVDLALDSSLKAGDVIATSDGLVAYTGVRLGMEQTAEFTPVASYPGLTAQVRARLGEMKVAPVRADTVAADAPAEIVREALPDVTVPKTQAKPAKRAGLD</sequence>
<dbReference type="Pfam" id="PF11064">
    <property type="entry name" value="DUF2865"/>
    <property type="match status" value="1"/>
</dbReference>
<gene>
    <name evidence="2" type="ORF">E4K65_43300</name>
</gene>
<evidence type="ECO:0000256" key="1">
    <source>
        <dbReference type="SAM" id="SignalP"/>
    </source>
</evidence>
<dbReference type="PROSITE" id="PS51318">
    <property type="entry name" value="TAT"/>
    <property type="match status" value="1"/>
</dbReference>
<evidence type="ECO:0000313" key="3">
    <source>
        <dbReference type="Proteomes" id="UP000297966"/>
    </source>
</evidence>
<dbReference type="OrthoDB" id="7850882at2"/>
<evidence type="ECO:0000313" key="2">
    <source>
        <dbReference type="EMBL" id="TFV37841.1"/>
    </source>
</evidence>
<comment type="caution">
    <text evidence="2">The sequence shown here is derived from an EMBL/GenBank/DDBJ whole genome shotgun (WGS) entry which is preliminary data.</text>
</comment>
<proteinExistence type="predicted"/>
<dbReference type="AlphaFoldDB" id="A0A4Y9L2P4"/>
<feature type="signal peptide" evidence="1">
    <location>
        <begin position="1"/>
        <end position="30"/>
    </location>
</feature>